<proteinExistence type="inferred from homology"/>
<dbReference type="OrthoDB" id="9972728at2759"/>
<dbReference type="EMBL" id="MCGN01000006">
    <property type="protein sequence ID" value="ORY95408.1"/>
    <property type="molecule type" value="Genomic_DNA"/>
</dbReference>
<dbReference type="Gene3D" id="1.10.455.10">
    <property type="entry name" value="Ribosomal protein S7 domain"/>
    <property type="match status" value="1"/>
</dbReference>
<name>A0A1X2H9U3_SYNRA</name>
<protein>
    <submittedName>
        <fullName evidence="7">Ribosomal protein S7 domain-containing protein</fullName>
    </submittedName>
</protein>
<sequence>MSFMLQTLQRSSILGVLARSMSTEAAPAAAAAAASTASTTTAPPASSQPVNTTPLNSNVKNTAANRNDPLVEQLVNTLMRDGKKVRAQRLVSDAMAELKKLYEDEDPYVVLNEAIDQASPLLKLTSTKRGGAKLIHVPTPLRLRQRRRRAIVWTLEAARKRNETTFEQRFAAELNNIRLGTSDVLAKKAQLHKQALANRANANVSYNTQAR</sequence>
<dbReference type="FunCoup" id="A0A1X2H9U3">
    <property type="interactions" value="216"/>
</dbReference>
<evidence type="ECO:0000256" key="2">
    <source>
        <dbReference type="ARBA" id="ARBA00022980"/>
    </source>
</evidence>
<dbReference type="PANTHER" id="PTHR11205">
    <property type="entry name" value="RIBOSOMAL PROTEIN S7"/>
    <property type="match status" value="1"/>
</dbReference>
<dbReference type="SUPFAM" id="SSF47973">
    <property type="entry name" value="Ribosomal protein S7"/>
    <property type="match status" value="1"/>
</dbReference>
<dbReference type="InterPro" id="IPR036823">
    <property type="entry name" value="Ribosomal_uS7_dom_sf"/>
</dbReference>
<evidence type="ECO:0000256" key="3">
    <source>
        <dbReference type="ARBA" id="ARBA00023274"/>
    </source>
</evidence>
<dbReference type="OMA" id="EVHKYAM"/>
<dbReference type="GO" id="GO:1990904">
    <property type="term" value="C:ribonucleoprotein complex"/>
    <property type="evidence" value="ECO:0007669"/>
    <property type="project" value="UniProtKB-KW"/>
</dbReference>
<organism evidence="7 8">
    <name type="scientific">Syncephalastrum racemosum</name>
    <name type="common">Filamentous fungus</name>
    <dbReference type="NCBI Taxonomy" id="13706"/>
    <lineage>
        <taxon>Eukaryota</taxon>
        <taxon>Fungi</taxon>
        <taxon>Fungi incertae sedis</taxon>
        <taxon>Mucoromycota</taxon>
        <taxon>Mucoromycotina</taxon>
        <taxon>Mucoromycetes</taxon>
        <taxon>Mucorales</taxon>
        <taxon>Syncephalastraceae</taxon>
        <taxon>Syncephalastrum</taxon>
    </lineage>
</organism>
<accession>A0A1X2H9U3</accession>
<dbReference type="InterPro" id="IPR020606">
    <property type="entry name" value="Ribosomal_uS7_CS"/>
</dbReference>
<evidence type="ECO:0000256" key="1">
    <source>
        <dbReference type="ARBA" id="ARBA00007151"/>
    </source>
</evidence>
<dbReference type="AlphaFoldDB" id="A0A1X2H9U3"/>
<reference evidence="7 8" key="1">
    <citation type="submission" date="2016-07" db="EMBL/GenBank/DDBJ databases">
        <title>Pervasive Adenine N6-methylation of Active Genes in Fungi.</title>
        <authorList>
            <consortium name="DOE Joint Genome Institute"/>
            <person name="Mondo S.J."/>
            <person name="Dannebaum R.O."/>
            <person name="Kuo R.C."/>
            <person name="Labutti K."/>
            <person name="Haridas S."/>
            <person name="Kuo A."/>
            <person name="Salamov A."/>
            <person name="Ahrendt S.R."/>
            <person name="Lipzen A."/>
            <person name="Sullivan W."/>
            <person name="Andreopoulos W.B."/>
            <person name="Clum A."/>
            <person name="Lindquist E."/>
            <person name="Daum C."/>
            <person name="Ramamoorthy G.K."/>
            <person name="Gryganskyi A."/>
            <person name="Culley D."/>
            <person name="Magnuson J.K."/>
            <person name="James T.Y."/>
            <person name="O'Malley M.A."/>
            <person name="Stajich J.E."/>
            <person name="Spatafora J.W."/>
            <person name="Visel A."/>
            <person name="Grigoriev I.V."/>
        </authorList>
    </citation>
    <scope>NUCLEOTIDE SEQUENCE [LARGE SCALE GENOMIC DNA]</scope>
    <source>
        <strain evidence="7 8">NRRL 2496</strain>
    </source>
</reference>
<dbReference type="GO" id="GO:0005840">
    <property type="term" value="C:ribosome"/>
    <property type="evidence" value="ECO:0007669"/>
    <property type="project" value="UniProtKB-KW"/>
</dbReference>
<feature type="domain" description="Small ribosomal subunit protein uS7" evidence="6">
    <location>
        <begin position="65"/>
        <end position="199"/>
    </location>
</feature>
<feature type="compositionally biased region" description="Low complexity" evidence="5">
    <location>
        <begin position="37"/>
        <end position="47"/>
    </location>
</feature>
<dbReference type="InterPro" id="IPR023798">
    <property type="entry name" value="Ribosomal_uS7_dom"/>
</dbReference>
<dbReference type="Pfam" id="PF00177">
    <property type="entry name" value="Ribosomal_S7"/>
    <property type="match status" value="1"/>
</dbReference>
<dbReference type="PROSITE" id="PS00052">
    <property type="entry name" value="RIBOSOMAL_S7"/>
    <property type="match status" value="1"/>
</dbReference>
<feature type="compositionally biased region" description="Polar residues" evidence="5">
    <location>
        <begin position="48"/>
        <end position="63"/>
    </location>
</feature>
<evidence type="ECO:0000313" key="7">
    <source>
        <dbReference type="EMBL" id="ORY95408.1"/>
    </source>
</evidence>
<keyword evidence="2 4" id="KW-0689">Ribosomal protein</keyword>
<evidence type="ECO:0000256" key="4">
    <source>
        <dbReference type="RuleBase" id="RU003619"/>
    </source>
</evidence>
<dbReference type="GO" id="GO:0006412">
    <property type="term" value="P:translation"/>
    <property type="evidence" value="ECO:0007669"/>
    <property type="project" value="InterPro"/>
</dbReference>
<keyword evidence="8" id="KW-1185">Reference proteome</keyword>
<dbReference type="Proteomes" id="UP000242180">
    <property type="component" value="Unassembled WGS sequence"/>
</dbReference>
<keyword evidence="3 4" id="KW-0687">Ribonucleoprotein</keyword>
<comment type="caution">
    <text evidence="7">The sequence shown here is derived from an EMBL/GenBank/DDBJ whole genome shotgun (WGS) entry which is preliminary data.</text>
</comment>
<dbReference type="InParanoid" id="A0A1X2H9U3"/>
<gene>
    <name evidence="7" type="ORF">BCR43DRAFT_492960</name>
</gene>
<dbReference type="STRING" id="13706.A0A1X2H9U3"/>
<evidence type="ECO:0000256" key="5">
    <source>
        <dbReference type="SAM" id="MobiDB-lite"/>
    </source>
</evidence>
<feature type="region of interest" description="Disordered" evidence="5">
    <location>
        <begin position="37"/>
        <end position="63"/>
    </location>
</feature>
<evidence type="ECO:0000259" key="6">
    <source>
        <dbReference type="Pfam" id="PF00177"/>
    </source>
</evidence>
<dbReference type="InterPro" id="IPR000235">
    <property type="entry name" value="Ribosomal_uS7"/>
</dbReference>
<dbReference type="GO" id="GO:0003735">
    <property type="term" value="F:structural constituent of ribosome"/>
    <property type="evidence" value="ECO:0007669"/>
    <property type="project" value="InterPro"/>
</dbReference>
<evidence type="ECO:0000313" key="8">
    <source>
        <dbReference type="Proteomes" id="UP000242180"/>
    </source>
</evidence>
<dbReference type="GO" id="GO:0003723">
    <property type="term" value="F:RNA binding"/>
    <property type="evidence" value="ECO:0007669"/>
    <property type="project" value="InterPro"/>
</dbReference>
<comment type="similarity">
    <text evidence="1 4">Belongs to the universal ribosomal protein uS7 family.</text>
</comment>